<gene>
    <name evidence="2" type="ORF">W97_07089</name>
</gene>
<keyword evidence="1" id="KW-1133">Transmembrane helix</keyword>
<keyword evidence="1" id="KW-0472">Membrane</keyword>
<dbReference type="OrthoDB" id="540004at2759"/>
<keyword evidence="3" id="KW-1185">Reference proteome</keyword>
<dbReference type="OMA" id="CEHVVNP"/>
<protein>
    <recommendedName>
        <fullName evidence="4">Methyltransferase type 11 domain-containing protein</fullName>
    </recommendedName>
</protein>
<dbReference type="PANTHER" id="PTHR45036">
    <property type="entry name" value="METHYLTRANSFERASE LIKE 7B"/>
    <property type="match status" value="1"/>
</dbReference>
<proteinExistence type="predicted"/>
<accession>R7Z1B8</accession>
<organism evidence="2 3">
    <name type="scientific">Coniosporium apollinis (strain CBS 100218)</name>
    <name type="common">Rock-inhabiting black yeast</name>
    <dbReference type="NCBI Taxonomy" id="1168221"/>
    <lineage>
        <taxon>Eukaryota</taxon>
        <taxon>Fungi</taxon>
        <taxon>Dikarya</taxon>
        <taxon>Ascomycota</taxon>
        <taxon>Pezizomycotina</taxon>
        <taxon>Dothideomycetes</taxon>
        <taxon>Dothideomycetes incertae sedis</taxon>
        <taxon>Coniosporium</taxon>
    </lineage>
</organism>
<evidence type="ECO:0008006" key="4">
    <source>
        <dbReference type="Google" id="ProtNLM"/>
    </source>
</evidence>
<sequence length="278" mass="29992">MAPSLKDQAVGILQPALLIILGVYHFAATVLTALLTGNIPLLTNISALREKAFTRLWTAHADELSLEMPEPLLPLIKSLHGRVLDIGPGTGSQLKRYNTDASIKMMYAAEPAVDLHAELAKSAGKAGLGDRYKILACGAEPESLIPALARTGLLERGASEEGIFDDIVSIRVLCGVPRPEETVAGLYRLLKPGGRLIVCEHVVNPWQSKEGSVLARLAQVVYKFSGWSFLLGGCNIDRDTEKTLKDAGGRGGWKEIRLQLVDPHAAIPMLTGFLVRSE</sequence>
<dbReference type="STRING" id="1168221.R7Z1B8"/>
<dbReference type="AlphaFoldDB" id="R7Z1B8"/>
<dbReference type="CDD" id="cd02440">
    <property type="entry name" value="AdoMet_MTases"/>
    <property type="match status" value="1"/>
</dbReference>
<dbReference type="SUPFAM" id="SSF53335">
    <property type="entry name" value="S-adenosyl-L-methionine-dependent methyltransferases"/>
    <property type="match status" value="1"/>
</dbReference>
<dbReference type="GeneID" id="19904400"/>
<dbReference type="RefSeq" id="XP_007783151.1">
    <property type="nucleotide sequence ID" value="XM_007784961.1"/>
</dbReference>
<dbReference type="HOGENOM" id="CLU_037990_6_1_1"/>
<dbReference type="Gene3D" id="3.40.50.150">
    <property type="entry name" value="Vaccinia Virus protein VP39"/>
    <property type="match status" value="1"/>
</dbReference>
<keyword evidence="1" id="KW-0812">Transmembrane</keyword>
<dbReference type="PANTHER" id="PTHR45036:SF1">
    <property type="entry name" value="METHYLTRANSFERASE LIKE 7A"/>
    <property type="match status" value="1"/>
</dbReference>
<reference evidence="3" key="1">
    <citation type="submission" date="2012-06" db="EMBL/GenBank/DDBJ databases">
        <title>The genome sequence of Coniosporium apollinis CBS 100218.</title>
        <authorList>
            <consortium name="The Broad Institute Genome Sequencing Platform"/>
            <person name="Cuomo C."/>
            <person name="Gorbushina A."/>
            <person name="Noack S."/>
            <person name="Walker B."/>
            <person name="Young S.K."/>
            <person name="Zeng Q."/>
            <person name="Gargeya S."/>
            <person name="Fitzgerald M."/>
            <person name="Haas B."/>
            <person name="Abouelleil A."/>
            <person name="Alvarado L."/>
            <person name="Arachchi H.M."/>
            <person name="Berlin A.M."/>
            <person name="Chapman S.B."/>
            <person name="Goldberg J."/>
            <person name="Griggs A."/>
            <person name="Gujja S."/>
            <person name="Hansen M."/>
            <person name="Howarth C."/>
            <person name="Imamovic A."/>
            <person name="Larimer J."/>
            <person name="McCowan C."/>
            <person name="Montmayeur A."/>
            <person name="Murphy C."/>
            <person name="Neiman D."/>
            <person name="Pearson M."/>
            <person name="Priest M."/>
            <person name="Roberts A."/>
            <person name="Saif S."/>
            <person name="Shea T."/>
            <person name="Sisk P."/>
            <person name="Sykes S."/>
            <person name="Wortman J."/>
            <person name="Nusbaum C."/>
            <person name="Birren B."/>
        </authorList>
    </citation>
    <scope>NUCLEOTIDE SEQUENCE [LARGE SCALE GENOMIC DNA]</scope>
    <source>
        <strain evidence="3">CBS 100218</strain>
    </source>
</reference>
<name>R7Z1B8_CONA1</name>
<dbReference type="InterPro" id="IPR052356">
    <property type="entry name" value="Thiol_S-MT"/>
</dbReference>
<dbReference type="Pfam" id="PF13489">
    <property type="entry name" value="Methyltransf_23"/>
    <property type="match status" value="1"/>
</dbReference>
<feature type="transmembrane region" description="Helical" evidence="1">
    <location>
        <begin position="12"/>
        <end position="35"/>
    </location>
</feature>
<dbReference type="InterPro" id="IPR029063">
    <property type="entry name" value="SAM-dependent_MTases_sf"/>
</dbReference>
<evidence type="ECO:0000256" key="1">
    <source>
        <dbReference type="SAM" id="Phobius"/>
    </source>
</evidence>
<dbReference type="Proteomes" id="UP000016924">
    <property type="component" value="Unassembled WGS sequence"/>
</dbReference>
<dbReference type="EMBL" id="JH767590">
    <property type="protein sequence ID" value="EON67834.1"/>
    <property type="molecule type" value="Genomic_DNA"/>
</dbReference>
<evidence type="ECO:0000313" key="3">
    <source>
        <dbReference type="Proteomes" id="UP000016924"/>
    </source>
</evidence>
<evidence type="ECO:0000313" key="2">
    <source>
        <dbReference type="EMBL" id="EON67834.1"/>
    </source>
</evidence>
<dbReference type="eggNOG" id="KOG4300">
    <property type="taxonomic scope" value="Eukaryota"/>
</dbReference>